<protein>
    <submittedName>
        <fullName evidence="1">Uncharacterized protein</fullName>
    </submittedName>
</protein>
<dbReference type="EMBL" id="KJ081346">
    <property type="protein sequence ID" value="AHJ87112.1"/>
    <property type="molecule type" value="Genomic_DNA"/>
</dbReference>
<dbReference type="GeneID" id="24723338"/>
<proteinExistence type="predicted"/>
<keyword evidence="2" id="KW-1185">Reference proteome</keyword>
<reference evidence="1 2" key="2">
    <citation type="journal article" date="2015" name="Arch. Virol.">
        <title>Complete genome sequence analysis and identification of putative metallo-beta-lactamase and SpoIIIE homologs in Bacillus cereus group phage BCP8-2, a new member of the proposed Bastille-like group.</title>
        <authorList>
            <person name="Asare P.T."/>
            <person name="Bandara N."/>
            <person name="Jeong T.Y."/>
            <person name="Ryu S."/>
            <person name="Klumpp J."/>
            <person name="Kim K.P."/>
        </authorList>
    </citation>
    <scope>NUCLEOTIDE SEQUENCE [LARGE SCALE GENOMIC DNA]</scope>
    <source>
        <strain evidence="1">BCP8-2</strain>
    </source>
</reference>
<reference evidence="2" key="1">
    <citation type="submission" date="2014-01" db="EMBL/GenBank/DDBJ databases">
        <title>Genomic and Proteomic Analysis of Broad Host Range Virulent Bacillus Group Phage BCP8-2 Leading To the Creation of New Genus within Myoviruses.</title>
        <authorList>
            <person name="Bandara N."/>
            <person name="Asare P.T."/>
            <person name="Kim K.P."/>
        </authorList>
    </citation>
    <scope>NUCLEOTIDE SEQUENCE [LARGE SCALE GENOMIC DNA]</scope>
</reference>
<dbReference type="RefSeq" id="YP_009149635.1">
    <property type="nucleotide sequence ID" value="NC_027355.1"/>
</dbReference>
<evidence type="ECO:0000313" key="2">
    <source>
        <dbReference type="Proteomes" id="UP000033014"/>
    </source>
</evidence>
<organism evidence="1 2">
    <name type="scientific">Bacillus phage BCP8-2</name>
    <dbReference type="NCBI Taxonomy" id="1129192"/>
    <lineage>
        <taxon>Viruses</taxon>
        <taxon>Duplodnaviria</taxon>
        <taxon>Heunggongvirae</taxon>
        <taxon>Uroviricota</taxon>
        <taxon>Caudoviricetes</taxon>
        <taxon>Herelleviridae</taxon>
        <taxon>Bastillevirinae</taxon>
        <taxon>Caeruleovirus</taxon>
        <taxon>Caeruleovirus BCP82</taxon>
    </lineage>
</organism>
<dbReference type="Proteomes" id="UP000033014">
    <property type="component" value="Segment"/>
</dbReference>
<dbReference type="OrthoDB" id="20909at10239"/>
<dbReference type="KEGG" id="vg:24723338"/>
<evidence type="ECO:0000313" key="1">
    <source>
        <dbReference type="EMBL" id="AHJ87112.1"/>
    </source>
</evidence>
<name>A0A0E3D9I2_9CAUD</name>
<gene>
    <name evidence="1" type="ORF">BCP8-2_074</name>
</gene>
<sequence length="75" mass="8826">MAKKEFAWDTEELLKEVVTEKDKYEFKKCTGFGKTYIVIVTWYMSKEGWKFKKNNTIPKEVFDLAADAVAGHDIW</sequence>
<accession>A0A0E3D9I2</accession>